<evidence type="ECO:0000313" key="2">
    <source>
        <dbReference type="Proteomes" id="UP001549291"/>
    </source>
</evidence>
<proteinExistence type="predicted"/>
<protein>
    <submittedName>
        <fullName evidence="1">Uncharacterized protein</fullName>
    </submittedName>
</protein>
<keyword evidence="2" id="KW-1185">Reference proteome</keyword>
<accession>A0ABV2RJ07</accession>
<dbReference type="EMBL" id="JBEPTQ010000001">
    <property type="protein sequence ID" value="MET4716259.1"/>
    <property type="molecule type" value="Genomic_DNA"/>
</dbReference>
<gene>
    <name evidence="1" type="ORF">ABIF63_000362</name>
</gene>
<organism evidence="1 2">
    <name type="scientific">Bradyrhizobium japonicum</name>
    <dbReference type="NCBI Taxonomy" id="375"/>
    <lineage>
        <taxon>Bacteria</taxon>
        <taxon>Pseudomonadati</taxon>
        <taxon>Pseudomonadota</taxon>
        <taxon>Alphaproteobacteria</taxon>
        <taxon>Hyphomicrobiales</taxon>
        <taxon>Nitrobacteraceae</taxon>
        <taxon>Bradyrhizobium</taxon>
    </lineage>
</organism>
<dbReference type="Proteomes" id="UP001549291">
    <property type="component" value="Unassembled WGS sequence"/>
</dbReference>
<name>A0ABV2RJ07_BRAJP</name>
<evidence type="ECO:0000313" key="1">
    <source>
        <dbReference type="EMBL" id="MET4716259.1"/>
    </source>
</evidence>
<sequence>MPSYRVYEVDAEGHKCWMAQKPATVDIELDEFCDGATL</sequence>
<reference evidence="1 2" key="1">
    <citation type="submission" date="2024-06" db="EMBL/GenBank/DDBJ databases">
        <title>Genomic Encyclopedia of Type Strains, Phase V (KMG-V): Genome sequencing to study the core and pangenomes of soil and plant-associated prokaryotes.</title>
        <authorList>
            <person name="Whitman W."/>
        </authorList>
    </citation>
    <scope>NUCLEOTIDE SEQUENCE [LARGE SCALE GENOMIC DNA]</scope>
    <source>
        <strain evidence="1 2">USDA 160</strain>
    </source>
</reference>
<comment type="caution">
    <text evidence="1">The sequence shown here is derived from an EMBL/GenBank/DDBJ whole genome shotgun (WGS) entry which is preliminary data.</text>
</comment>